<dbReference type="EMBL" id="JJPW01000060">
    <property type="protein sequence ID" value="KKH00269.1"/>
    <property type="molecule type" value="Genomic_DNA"/>
</dbReference>
<dbReference type="PATRIC" id="fig|2209.39.peg.2595"/>
<dbReference type="Proteomes" id="UP000034668">
    <property type="component" value="Unassembled WGS sequence"/>
</dbReference>
<dbReference type="Proteomes" id="UP000034597">
    <property type="component" value="Unassembled WGS sequence"/>
</dbReference>
<dbReference type="Proteomes" id="UP000034944">
    <property type="component" value="Unassembled WGS sequence"/>
</dbReference>
<evidence type="ECO:0000256" key="3">
    <source>
        <dbReference type="ARBA" id="ARBA00022475"/>
    </source>
</evidence>
<dbReference type="EMBL" id="JJRB01000117">
    <property type="protein sequence ID" value="KKI01701.1"/>
    <property type="molecule type" value="Genomic_DNA"/>
</dbReference>
<dbReference type="EMBL" id="JJQT01000095">
    <property type="protein sequence ID" value="KKH79526.1"/>
    <property type="molecule type" value="Genomic_DNA"/>
</dbReference>
<dbReference type="Proteomes" id="UP000034338">
    <property type="component" value="Unassembled WGS sequence"/>
</dbReference>
<evidence type="ECO:0000313" key="93">
    <source>
        <dbReference type="Proteomes" id="UP000034409"/>
    </source>
</evidence>
<keyword evidence="6" id="KW-1278">Translocase</keyword>
<sequence length="257" mass="28810">MPVIEIRKLSRSFGNLRAVDELDLDVENEIFGLLGPNGAGKSTTVMMLTTLLRPSSGTAKVCGYDIVKDSKKVRSKISYVPQDMAVDRKLTGRENVMLYAKLYGIQNRNSKVDEVIEMMGLSDRAGDLVAKYSGGMRRRLELSQALVHEPEVLFLDEPTLGLDVSGRKKIWEHIRMLKAEGMTIFMTTHYLEEAEKYCNRVAIIDKGRIAAVGSPEKLVNSIGKNASLNDVFLEKVKTPEEQAGFNSAQFRNLLRRR</sequence>
<evidence type="ECO:0000313" key="94">
    <source>
        <dbReference type="Proteomes" id="UP000034424"/>
    </source>
</evidence>
<dbReference type="EMBL" id="JJQF01000016">
    <property type="protein sequence ID" value="KKH34223.1"/>
    <property type="molecule type" value="Genomic_DNA"/>
</dbReference>
<dbReference type="EMBL" id="JJPU01000171">
    <property type="protein sequence ID" value="KKG93011.1"/>
    <property type="molecule type" value="Genomic_DNA"/>
</dbReference>
<dbReference type="GO" id="GO:0016887">
    <property type="term" value="F:ATP hydrolysis activity"/>
    <property type="evidence" value="ECO:0007669"/>
    <property type="project" value="InterPro"/>
</dbReference>
<evidence type="ECO:0000313" key="99">
    <source>
        <dbReference type="Proteomes" id="UP000034577"/>
    </source>
</evidence>
<dbReference type="EMBL" id="JJQO01000105">
    <property type="protein sequence ID" value="KKH66366.1"/>
    <property type="molecule type" value="Genomic_DNA"/>
</dbReference>
<evidence type="ECO:0000313" key="83">
    <source>
        <dbReference type="Proteomes" id="UP000034227"/>
    </source>
</evidence>
<dbReference type="EMBL" id="JJQN01000126">
    <property type="protein sequence ID" value="KKH57877.1"/>
    <property type="molecule type" value="Genomic_DNA"/>
</dbReference>
<evidence type="ECO:0000313" key="84">
    <source>
        <dbReference type="Proteomes" id="UP000034232"/>
    </source>
</evidence>
<evidence type="ECO:0000313" key="39">
    <source>
        <dbReference type="EMBL" id="KKH19512.1"/>
    </source>
</evidence>
<dbReference type="EMBL" id="JJOT01000059">
    <property type="protein sequence ID" value="KKG02718.1"/>
    <property type="molecule type" value="Genomic_DNA"/>
</dbReference>
<keyword evidence="4" id="KW-0547">Nucleotide-binding</keyword>
<evidence type="ECO:0000313" key="43">
    <source>
        <dbReference type="EMBL" id="KKH30029.1"/>
    </source>
</evidence>
<dbReference type="Proteomes" id="UP000034151">
    <property type="component" value="Unassembled WGS sequence"/>
</dbReference>
<evidence type="ECO:0000313" key="74">
    <source>
        <dbReference type="Proteomes" id="UP000034021"/>
    </source>
</evidence>
<dbReference type="EMBL" id="JJQB01000070">
    <property type="protein sequence ID" value="KKH20184.1"/>
    <property type="molecule type" value="Genomic_DNA"/>
</dbReference>
<dbReference type="Pfam" id="PF00005">
    <property type="entry name" value="ABC_tran"/>
    <property type="match status" value="1"/>
</dbReference>
<evidence type="ECO:0000313" key="92">
    <source>
        <dbReference type="Proteomes" id="UP000034399"/>
    </source>
</evidence>
<dbReference type="InterPro" id="IPR027417">
    <property type="entry name" value="P-loop_NTPase"/>
</dbReference>
<dbReference type="EMBL" id="JJPC01000144">
    <property type="protein sequence ID" value="KKG31208.1"/>
    <property type="molecule type" value="Genomic_DNA"/>
</dbReference>
<evidence type="ECO:0000313" key="46">
    <source>
        <dbReference type="EMBL" id="KKH39564.1"/>
    </source>
</evidence>
<evidence type="ECO:0000313" key="36">
    <source>
        <dbReference type="EMBL" id="KKH06432.1"/>
    </source>
</evidence>
<evidence type="ECO:0000313" key="97">
    <source>
        <dbReference type="Proteomes" id="UP000034547"/>
    </source>
</evidence>
<evidence type="ECO:0000313" key="112">
    <source>
        <dbReference type="Proteomes" id="UP000034872"/>
    </source>
</evidence>
<dbReference type="Proteomes" id="UP000034064">
    <property type="component" value="Unassembled WGS sequence"/>
</dbReference>
<evidence type="ECO:0000313" key="33">
    <source>
        <dbReference type="EMBL" id="KKG93678.1"/>
    </source>
</evidence>
<dbReference type="Proteomes" id="UP000033885">
    <property type="component" value="Unassembled WGS sequence"/>
</dbReference>
<dbReference type="EMBL" id="JJQJ01000098">
    <property type="protein sequence ID" value="KKH49498.1"/>
    <property type="molecule type" value="Genomic_DNA"/>
</dbReference>
<dbReference type="EMBL" id="JJOU01000210">
    <property type="protein sequence ID" value="KKG08836.1"/>
    <property type="molecule type" value="Genomic_DNA"/>
</dbReference>
<evidence type="ECO:0000313" key="53">
    <source>
        <dbReference type="EMBL" id="KKH65389.1"/>
    </source>
</evidence>
<evidence type="ECO:0000313" key="63">
    <source>
        <dbReference type="EMBL" id="KKI01701.1"/>
    </source>
</evidence>
<dbReference type="EMBL" id="JJPJ01000022">
    <property type="protein sequence ID" value="KKG65861.1"/>
    <property type="molecule type" value="Genomic_DNA"/>
</dbReference>
<evidence type="ECO:0000313" key="34">
    <source>
        <dbReference type="EMBL" id="KKH00269.1"/>
    </source>
</evidence>
<dbReference type="Proteomes" id="UP000034259">
    <property type="component" value="Unassembled WGS sequence"/>
</dbReference>
<dbReference type="Proteomes" id="UP000033889">
    <property type="component" value="Unassembled WGS sequence"/>
</dbReference>
<dbReference type="EMBL" id="JJQU01000263">
    <property type="protein sequence ID" value="KKH79360.1"/>
    <property type="molecule type" value="Genomic_DNA"/>
</dbReference>
<evidence type="ECO:0000313" key="10">
    <source>
        <dbReference type="EMBL" id="KKG04462.1"/>
    </source>
</evidence>
<evidence type="ECO:0000313" key="60">
    <source>
        <dbReference type="EMBL" id="KKH88088.1"/>
    </source>
</evidence>
<evidence type="ECO:0000256" key="7">
    <source>
        <dbReference type="ARBA" id="ARBA00023136"/>
    </source>
</evidence>
<evidence type="ECO:0000313" key="28">
    <source>
        <dbReference type="EMBL" id="KKG80362.1"/>
    </source>
</evidence>
<dbReference type="Proteomes" id="UP000034450">
    <property type="component" value="Unassembled WGS sequence"/>
</dbReference>
<dbReference type="Proteomes" id="UP000034937">
    <property type="component" value="Unassembled WGS sequence"/>
</dbReference>
<dbReference type="Proteomes" id="UP000034566">
    <property type="component" value="Unassembled WGS sequence"/>
</dbReference>
<evidence type="ECO:0000313" key="87">
    <source>
        <dbReference type="Proteomes" id="UP000034259"/>
    </source>
</evidence>
<dbReference type="FunFam" id="3.40.50.300:FF:000589">
    <property type="entry name" value="ABC transporter, ATP-binding subunit"/>
    <property type="match status" value="1"/>
</dbReference>
<comment type="subcellular location">
    <subcellularLocation>
        <location evidence="1">Cell membrane</location>
    </subcellularLocation>
</comment>
<evidence type="ECO:0000313" key="71">
    <source>
        <dbReference type="Proteomes" id="UP000033933"/>
    </source>
</evidence>
<dbReference type="EMBL" id="JJQX01000236">
    <property type="protein sequence ID" value="KKH88752.1"/>
    <property type="molecule type" value="Genomic_DNA"/>
</dbReference>
<dbReference type="Proteomes" id="UP000034733">
    <property type="component" value="Unassembled WGS sequence"/>
</dbReference>
<evidence type="ECO:0000313" key="105">
    <source>
        <dbReference type="Proteomes" id="UP000034672"/>
    </source>
</evidence>
<dbReference type="Proteomes" id="UP000033864">
    <property type="component" value="Unassembled WGS sequence"/>
</dbReference>
<evidence type="ECO:0000313" key="58">
    <source>
        <dbReference type="EMBL" id="KKH79526.1"/>
    </source>
</evidence>
<dbReference type="Proteomes" id="UP000034424">
    <property type="component" value="Unassembled WGS sequence"/>
</dbReference>
<evidence type="ECO:0000313" key="52">
    <source>
        <dbReference type="EMBL" id="KKH60697.1"/>
    </source>
</evidence>
<evidence type="ECO:0000313" key="108">
    <source>
        <dbReference type="Proteomes" id="UP000034758"/>
    </source>
</evidence>
<dbReference type="EMBL" id="JJPK01000101">
    <property type="protein sequence ID" value="KKG59538.1"/>
    <property type="molecule type" value="Genomic_DNA"/>
</dbReference>
<keyword evidence="2" id="KW-0813">Transport</keyword>
<dbReference type="EMBL" id="JJPP01000065">
    <property type="protein sequence ID" value="KKG80362.1"/>
    <property type="molecule type" value="Genomic_DNA"/>
</dbReference>
<evidence type="ECO:0000313" key="95">
    <source>
        <dbReference type="Proteomes" id="UP000034450"/>
    </source>
</evidence>
<dbReference type="EMBL" id="JJQH01000142">
    <property type="protein sequence ID" value="KKH37178.1"/>
    <property type="molecule type" value="Genomic_DNA"/>
</dbReference>
<evidence type="ECO:0000256" key="6">
    <source>
        <dbReference type="ARBA" id="ARBA00022967"/>
    </source>
</evidence>
<dbReference type="EMBL" id="JJPB01000117">
    <property type="protein sequence ID" value="KKG29405.1"/>
    <property type="molecule type" value="Genomic_DNA"/>
</dbReference>
<dbReference type="EMBL" id="JJPY01000102">
    <property type="protein sequence ID" value="KKH06432.1"/>
    <property type="molecule type" value="Genomic_DNA"/>
</dbReference>
<evidence type="ECO:0000313" key="48">
    <source>
        <dbReference type="EMBL" id="KKH49498.1"/>
    </source>
</evidence>
<dbReference type="EMBL" id="JJQE01000136">
    <property type="protein sequence ID" value="KKH25921.1"/>
    <property type="molecule type" value="Genomic_DNA"/>
</dbReference>
<dbReference type="EMBL" id="JJQQ01000124">
    <property type="protein sequence ID" value="KKH65389.1"/>
    <property type="molecule type" value="Genomic_DNA"/>
</dbReference>
<dbReference type="InterPro" id="IPR003593">
    <property type="entry name" value="AAA+_ATPase"/>
</dbReference>
<evidence type="ECO:0000313" key="70">
    <source>
        <dbReference type="Proteomes" id="UP000033889"/>
    </source>
</evidence>
<evidence type="ECO:0000313" key="115">
    <source>
        <dbReference type="Proteomes" id="UP000034937"/>
    </source>
</evidence>
<dbReference type="Proteomes" id="UP000034232">
    <property type="component" value="Unassembled WGS sequence"/>
</dbReference>
<dbReference type="Proteomes" id="UP000034152">
    <property type="component" value="Unassembled WGS sequence"/>
</dbReference>
<evidence type="ECO:0000313" key="50">
    <source>
        <dbReference type="EMBL" id="KKH55670.1"/>
    </source>
</evidence>
<dbReference type="Proteomes" id="UP000034667">
    <property type="component" value="Unassembled WGS sequence"/>
</dbReference>
<evidence type="ECO:0000313" key="12">
    <source>
        <dbReference type="EMBL" id="KKG08836.1"/>
    </source>
</evidence>
<dbReference type="Proteomes" id="UP000034578">
    <property type="component" value="Unassembled WGS sequence"/>
</dbReference>
<dbReference type="Proteomes" id="UP000034817">
    <property type="component" value="Unassembled WGS sequence"/>
</dbReference>
<evidence type="ECO:0000256" key="2">
    <source>
        <dbReference type="ARBA" id="ARBA00022448"/>
    </source>
</evidence>
<evidence type="ECO:0000313" key="15">
    <source>
        <dbReference type="EMBL" id="KKG33029.1"/>
    </source>
</evidence>
<evidence type="ECO:0000313" key="37">
    <source>
        <dbReference type="EMBL" id="KKH06772.1"/>
    </source>
</evidence>
<dbReference type="EMBL" id="JJQD01000069">
    <property type="protein sequence ID" value="KKH30029.1"/>
    <property type="molecule type" value="Genomic_DNA"/>
</dbReference>
<dbReference type="Proteomes" id="UP000034279">
    <property type="component" value="Unassembled WGS sequence"/>
</dbReference>
<evidence type="ECO:0000313" key="110">
    <source>
        <dbReference type="Proteomes" id="UP000034820"/>
    </source>
</evidence>
<evidence type="ECO:0000313" key="96">
    <source>
        <dbReference type="Proteomes" id="UP000034468"/>
    </source>
</evidence>
<dbReference type="EMBL" id="JJRA01000106">
    <property type="protein sequence ID" value="KKI02287.1"/>
    <property type="molecule type" value="Genomic_DNA"/>
</dbReference>
<evidence type="ECO:0000313" key="69">
    <source>
        <dbReference type="Proteomes" id="UP000033885"/>
    </source>
</evidence>
<dbReference type="Proteomes" id="UP000034925">
    <property type="component" value="Unassembled WGS sequence"/>
</dbReference>
<evidence type="ECO:0000313" key="26">
    <source>
        <dbReference type="EMBL" id="KKG74962.1"/>
    </source>
</evidence>
<gene>
    <name evidence="14" type="ORF">DU30_12190</name>
    <name evidence="11" type="ORF">DU31_09350</name>
    <name evidence="20" type="ORF">DU33_02060</name>
    <name evidence="12" type="ORF">DU34_09410</name>
    <name evidence="17" type="ORF">DU35_07710</name>
    <name evidence="19" type="ORF">DU36_03280</name>
    <name evidence="44" type="ORF">DU37_17030</name>
    <name evidence="21" type="ORF">DU38_12770</name>
    <name evidence="16" type="ORF">DU39_11795</name>
    <name evidence="9" type="ORF">DU40_02230</name>
    <name evidence="18" type="ORF">DU41_04975</name>
    <name evidence="38" type="ORF">DU42_01610</name>
    <name evidence="26" type="ORF">DU43_01455</name>
    <name evidence="39" type="ORF">DU44_01900</name>
    <name evidence="22" type="ORF">DU45_09905</name>
    <name evidence="27" type="ORF">DU46_03295</name>
    <name evidence="10" type="ORF">DU47_15990</name>
    <name evidence="40" type="ORF">DU48_08415</name>
    <name evidence="13" type="ORF">DU49_00685</name>
    <name evidence="45" type="ORF">DU50_10130</name>
    <name evidence="36" type="ORF">DU51_12910</name>
    <name evidence="15" type="ORF">DU52_08940</name>
    <name evidence="47" type="ORF">DU54_09320</name>
    <name evidence="28" type="ORF">DU55_14875</name>
    <name evidence="34" type="ORF">DU56_18205</name>
    <name evidence="31" type="ORF">DU57_03090</name>
    <name evidence="43" type="ORF">DU58_00740</name>
    <name evidence="30" type="ORF">DU59_01390</name>
    <name evidence="42" type="ORF">DU60_02485</name>
    <name evidence="29" type="ORF">DU61_20170</name>
    <name evidence="37" type="ORF">DU62_02210</name>
    <name evidence="25" type="ORF">DU63_10125</name>
    <name evidence="24" type="ORF">DU64_09710</name>
    <name evidence="41" type="ORF">DU65_12430</name>
    <name evidence="32" type="ORF">DU66_13215</name>
    <name evidence="23" type="ORF">DU67_10190</name>
    <name evidence="35" type="ORF">DU68_03760</name>
    <name evidence="33" type="ORF">DU69_06075</name>
    <name evidence="46" type="ORF">DU71_07785</name>
    <name evidence="50" type="ORF">DU72_17845</name>
    <name evidence="52" type="ORF">DU73_18045</name>
    <name evidence="51" type="ORF">DU74_03050</name>
    <name evidence="54" type="ORF">DU75_10080</name>
    <name evidence="49" type="ORF">DU76_09315</name>
    <name evidence="55" type="ORF">DU77_11835</name>
    <name evidence="58" type="ORF">DU78_10630</name>
    <name evidence="61" type="ORF">DU79_02340</name>
    <name evidence="57" type="ORF">DU80_08655</name>
    <name evidence="64" type="ORF">DU81_11865</name>
    <name evidence="59" type="ORF">DU82_10185</name>
    <name evidence="63" type="ORF">DU83_12025</name>
    <name evidence="62" type="ORF">DU84_11840</name>
    <name evidence="48" type="ORF">DU85_09725</name>
    <name evidence="56" type="ORF">DU86_10560</name>
    <name evidence="53" type="ORF">DU87_03225</name>
    <name evidence="60" type="ORF">DU88_09675</name>
</gene>
<dbReference type="SMART" id="SM00382">
    <property type="entry name" value="AAA"/>
    <property type="match status" value="1"/>
</dbReference>
<evidence type="ECO:0000313" key="47">
    <source>
        <dbReference type="EMBL" id="KKH40925.1"/>
    </source>
</evidence>
<dbReference type="InterPro" id="IPR003439">
    <property type="entry name" value="ABC_transporter-like_ATP-bd"/>
</dbReference>
<dbReference type="Proteomes" id="UP000034468">
    <property type="component" value="Unassembled WGS sequence"/>
</dbReference>
<evidence type="ECO:0000313" key="18">
    <source>
        <dbReference type="EMBL" id="KKG48845.1"/>
    </source>
</evidence>
<dbReference type="AlphaFoldDB" id="A0A0F8EIQ9"/>
<dbReference type="Proteomes" id="UP000033814">
    <property type="component" value="Unassembled WGS sequence"/>
</dbReference>
<dbReference type="EMBL" id="JJPS01000156">
    <property type="protein sequence ID" value="KKG87935.1"/>
    <property type="molecule type" value="Genomic_DNA"/>
</dbReference>
<evidence type="ECO:0000256" key="1">
    <source>
        <dbReference type="ARBA" id="ARBA00004236"/>
    </source>
</evidence>
<dbReference type="EMBL" id="JJQV01000049">
    <property type="protein sequence ID" value="KKH84388.1"/>
    <property type="molecule type" value="Genomic_DNA"/>
</dbReference>
<dbReference type="Proteomes" id="UP000033878">
    <property type="component" value="Unassembled WGS sequence"/>
</dbReference>
<dbReference type="Proteomes" id="UP000034692">
    <property type="component" value="Unassembled WGS sequence"/>
</dbReference>
<keyword evidence="7" id="KW-0472">Membrane</keyword>
<dbReference type="Proteomes" id="UP000034074">
    <property type="component" value="Unassembled WGS sequence"/>
</dbReference>
<evidence type="ECO:0000313" key="75">
    <source>
        <dbReference type="Proteomes" id="UP000034040"/>
    </source>
</evidence>
<dbReference type="EMBL" id="JJQM01000151">
    <property type="protein sequence ID" value="KKH52048.1"/>
    <property type="molecule type" value="Genomic_DNA"/>
</dbReference>
<dbReference type="EMBL" id="JJPA01000117">
    <property type="protein sequence ID" value="KKG33029.1"/>
    <property type="molecule type" value="Genomic_DNA"/>
</dbReference>
<dbReference type="EMBL" id="JJQK01000031">
    <property type="protein sequence ID" value="KKH55670.1"/>
    <property type="molecule type" value="Genomic_DNA"/>
</dbReference>
<keyword evidence="3" id="KW-1003">Cell membrane</keyword>
<dbReference type="Proteomes" id="UP000034253">
    <property type="component" value="Unassembled WGS sequence"/>
</dbReference>
<dbReference type="EMBL" id="JJPN01000007">
    <property type="protein sequence ID" value="KKG75583.1"/>
    <property type="molecule type" value="Genomic_DNA"/>
</dbReference>
<dbReference type="EMBL" id="JJQZ01000037">
    <property type="protein sequence ID" value="KKH98438.1"/>
    <property type="molecule type" value="Genomic_DNA"/>
</dbReference>
<accession>A0A0F8EIQ9</accession>
<evidence type="ECO:0000313" key="116">
    <source>
        <dbReference type="Proteomes" id="UP000034944"/>
    </source>
</evidence>
<dbReference type="SUPFAM" id="SSF52540">
    <property type="entry name" value="P-loop containing nucleoside triphosphate hydrolases"/>
    <property type="match status" value="1"/>
</dbReference>
<dbReference type="Proteomes" id="UP000034399">
    <property type="component" value="Unassembled WGS sequence"/>
</dbReference>
<dbReference type="Proteomes" id="UP000034243">
    <property type="component" value="Unassembled WGS sequence"/>
</dbReference>
<dbReference type="Proteomes" id="UP000034547">
    <property type="component" value="Unassembled WGS sequence"/>
</dbReference>
<evidence type="ECO:0000313" key="86">
    <source>
        <dbReference type="Proteomes" id="UP000034253"/>
    </source>
</evidence>
<dbReference type="Proteomes" id="UP000034577">
    <property type="component" value="Unassembled WGS sequence"/>
</dbReference>
<dbReference type="InterPro" id="IPR017871">
    <property type="entry name" value="ABC_transporter-like_CS"/>
</dbReference>
<evidence type="ECO:0000313" key="14">
    <source>
        <dbReference type="EMBL" id="KKG31208.1"/>
    </source>
</evidence>
<dbReference type="Proteomes" id="UP000034227">
    <property type="component" value="Unassembled WGS sequence"/>
</dbReference>
<evidence type="ECO:0000256" key="5">
    <source>
        <dbReference type="ARBA" id="ARBA00022840"/>
    </source>
</evidence>
<evidence type="ECO:0000313" key="20">
    <source>
        <dbReference type="EMBL" id="KKG56030.1"/>
    </source>
</evidence>
<dbReference type="EMBL" id="JJQG01000046">
    <property type="protein sequence ID" value="KKH40925.1"/>
    <property type="molecule type" value="Genomic_DNA"/>
</dbReference>
<evidence type="ECO:0000313" key="111">
    <source>
        <dbReference type="Proteomes" id="UP000034842"/>
    </source>
</evidence>
<dbReference type="Proteomes" id="UP000034409">
    <property type="component" value="Unassembled WGS sequence"/>
</dbReference>
<dbReference type="Proteomes" id="UP000034195">
    <property type="component" value="Unassembled WGS sequence"/>
</dbReference>
<keyword evidence="5 16" id="KW-0067">ATP-binding</keyword>
<dbReference type="EMBL" id="JJPX01000115">
    <property type="protein sequence ID" value="KKH08412.1"/>
    <property type="molecule type" value="Genomic_DNA"/>
</dbReference>
<evidence type="ECO:0000313" key="117">
    <source>
        <dbReference type="Proteomes" id="UP000034950"/>
    </source>
</evidence>
<dbReference type="Proteomes" id="UP000034040">
    <property type="component" value="Unassembled WGS sequence"/>
</dbReference>
<keyword evidence="100" id="KW-1185">Reference proteome</keyword>
<evidence type="ECO:0000313" key="23">
    <source>
        <dbReference type="EMBL" id="KKG60052.1"/>
    </source>
</evidence>
<dbReference type="Proteomes" id="UP000034021">
    <property type="component" value="Unassembled WGS sequence"/>
</dbReference>
<dbReference type="Proteomes" id="UP000033933">
    <property type="component" value="Unassembled WGS sequence"/>
</dbReference>
<evidence type="ECO:0000313" key="68">
    <source>
        <dbReference type="Proteomes" id="UP000033878"/>
    </source>
</evidence>
<dbReference type="PANTHER" id="PTHR43582:SF2">
    <property type="entry name" value="LINEARMYCIN RESISTANCE ATP-BINDING PROTEIN LNRL"/>
    <property type="match status" value="1"/>
</dbReference>
<protein>
    <submittedName>
        <fullName evidence="16">Multidrug ABC transporter ATP-binding protein</fullName>
    </submittedName>
</protein>
<evidence type="ECO:0000313" key="51">
    <source>
        <dbReference type="EMBL" id="KKH57877.1"/>
    </source>
</evidence>
<evidence type="ECO:0000313" key="35">
    <source>
        <dbReference type="EMBL" id="KKH03934.1"/>
    </source>
</evidence>
<evidence type="ECO:0000313" key="16">
    <source>
        <dbReference type="EMBL" id="KKG39626.1"/>
    </source>
</evidence>
<dbReference type="Proteomes" id="UP000034047">
    <property type="component" value="Unassembled WGS sequence"/>
</dbReference>
<evidence type="ECO:0000313" key="100">
    <source>
        <dbReference type="Proteomes" id="UP000034578"/>
    </source>
</evidence>
<evidence type="ECO:0000313" key="66">
    <source>
        <dbReference type="Proteomes" id="UP000033835"/>
    </source>
</evidence>
<evidence type="ECO:0000313" key="65">
    <source>
        <dbReference type="Proteomes" id="UP000033814"/>
    </source>
</evidence>
<evidence type="ECO:0000313" key="103">
    <source>
        <dbReference type="Proteomes" id="UP000034667"/>
    </source>
</evidence>
<dbReference type="EMBL" id="JJQS01000127">
    <property type="protein sequence ID" value="KKH71982.1"/>
    <property type="molecule type" value="Genomic_DNA"/>
</dbReference>
<evidence type="ECO:0000313" key="85">
    <source>
        <dbReference type="Proteomes" id="UP000034243"/>
    </source>
</evidence>
<evidence type="ECO:0000313" key="62">
    <source>
        <dbReference type="EMBL" id="KKH98438.1"/>
    </source>
</evidence>
<evidence type="ECO:0000313" key="55">
    <source>
        <dbReference type="EMBL" id="KKH71982.1"/>
    </source>
</evidence>
<evidence type="ECO:0000259" key="8">
    <source>
        <dbReference type="PROSITE" id="PS50893"/>
    </source>
</evidence>
<evidence type="ECO:0000313" key="114">
    <source>
        <dbReference type="Proteomes" id="UP000034925"/>
    </source>
</evidence>
<organism evidence="16 79">
    <name type="scientific">Methanosarcina mazei</name>
    <name type="common">Methanosarcina frisia</name>
    <dbReference type="NCBI Taxonomy" id="2209"/>
    <lineage>
        <taxon>Archaea</taxon>
        <taxon>Methanobacteriati</taxon>
        <taxon>Methanobacteriota</taxon>
        <taxon>Stenosarchaea group</taxon>
        <taxon>Methanomicrobia</taxon>
        <taxon>Methanosarcinales</taxon>
        <taxon>Methanosarcinaceae</taxon>
        <taxon>Methanosarcina</taxon>
    </lineage>
</organism>
<evidence type="ECO:0000313" key="109">
    <source>
        <dbReference type="Proteomes" id="UP000034817"/>
    </source>
</evidence>
<dbReference type="EMBL" id="JJQA01000027">
    <property type="protein sequence ID" value="KKH19512.1"/>
    <property type="molecule type" value="Genomic_DNA"/>
</dbReference>
<evidence type="ECO:0000313" key="57">
    <source>
        <dbReference type="EMBL" id="KKH79360.1"/>
    </source>
</evidence>
<dbReference type="PROSITE" id="PS50893">
    <property type="entry name" value="ABC_TRANSPORTER_2"/>
    <property type="match status" value="1"/>
</dbReference>
<evidence type="ECO:0000313" key="76">
    <source>
        <dbReference type="Proteomes" id="UP000034047"/>
    </source>
</evidence>
<evidence type="ECO:0000313" key="29">
    <source>
        <dbReference type="EMBL" id="KKG84648.1"/>
    </source>
</evidence>
<evidence type="ECO:0000313" key="73">
    <source>
        <dbReference type="Proteomes" id="UP000034001"/>
    </source>
</evidence>
<dbReference type="Proteomes" id="UP000034842">
    <property type="component" value="Unassembled WGS sequence"/>
</dbReference>
<evidence type="ECO:0000313" key="42">
    <source>
        <dbReference type="EMBL" id="KKH25921.1"/>
    </source>
</evidence>
<evidence type="ECO:0000313" key="44">
    <source>
        <dbReference type="EMBL" id="KKH34223.1"/>
    </source>
</evidence>
<dbReference type="EMBL" id="JJPL01000146">
    <property type="protein sequence ID" value="KKG60052.1"/>
    <property type="molecule type" value="Genomic_DNA"/>
</dbReference>
<evidence type="ECO:0000313" key="9">
    <source>
        <dbReference type="EMBL" id="KKG02718.1"/>
    </source>
</evidence>
<evidence type="ECO:0000313" key="38">
    <source>
        <dbReference type="EMBL" id="KKH08412.1"/>
    </source>
</evidence>
<evidence type="ECO:0000313" key="40">
    <source>
        <dbReference type="EMBL" id="KKH20184.1"/>
    </source>
</evidence>
<evidence type="ECO:0000313" key="91">
    <source>
        <dbReference type="Proteomes" id="UP000034387"/>
    </source>
</evidence>
<dbReference type="Proteomes" id="UP000034298">
    <property type="component" value="Unassembled WGS sequence"/>
</dbReference>
<evidence type="ECO:0000256" key="4">
    <source>
        <dbReference type="ARBA" id="ARBA00022741"/>
    </source>
</evidence>
<evidence type="ECO:0000313" key="56">
    <source>
        <dbReference type="EMBL" id="KKH78454.1"/>
    </source>
</evidence>
<evidence type="ECO:0000313" key="30">
    <source>
        <dbReference type="EMBL" id="KKG87935.1"/>
    </source>
</evidence>
<dbReference type="EMBL" id="JJPF01000132">
    <property type="protein sequence ID" value="KKG39626.1"/>
    <property type="molecule type" value="Genomic_DNA"/>
</dbReference>
<evidence type="ECO:0000313" key="25">
    <source>
        <dbReference type="EMBL" id="KKG74053.1"/>
    </source>
</evidence>
<evidence type="ECO:0000313" key="101">
    <source>
        <dbReference type="Proteomes" id="UP000034597"/>
    </source>
</evidence>
<reference evidence="65 66" key="1">
    <citation type="journal article" date="2015" name="ISME J.">
        <title>Genomic and phenotypic differentiation among Methanosarcina mazei populations from Columbia River sediment.</title>
        <authorList>
            <person name="Youngblut N.D."/>
            <person name="Wirth J.S."/>
            <person name="Henriksen J.R."/>
            <person name="Smith M."/>
            <person name="Simon H."/>
            <person name="Metcalf W.W."/>
            <person name="Whitaker R.J."/>
        </authorList>
    </citation>
    <scope>NUCLEOTIDE SEQUENCE [LARGE SCALE GENOMIC DNA]</scope>
    <source>
        <strain evidence="39 77">1.F.A.1A.3</strain>
        <strain evidence="40 107">1.F.A.1B.3</strain>
        <strain evidence="41 72">1.F.A.1B.4</strain>
        <strain evidence="43 83">1.F.A.2.8</strain>
        <strain evidence="42 113">1.F.M.0.5</strain>
        <strain evidence="44 90">1.H.A.0.1</strain>
        <strain evidence="47 108">1.H.A.1A.1</strain>
        <strain evidence="45 74">1.H.A.1A.3</strain>
        <strain evidence="46 105">1.H.A.1A.4</strain>
        <strain evidence="48 67">1.H.A.1A.6</strain>
        <strain evidence="50 87">1.H.A.2.1</strain>
        <strain evidence="49 84">1.H.A.2.3</strain>
        <strain evidence="51 95">1.H.A.2.6</strain>
        <strain evidence="54 106">1.H.A.2.7</strain>
        <strain evidence="52">1.H.A.2.8</strain>
        <strain evidence="53 71">1.H.M.0.1</strain>
        <strain evidence="56 114">1.H.M.1A.1</strain>
        <strain evidence="55 75">1.H.M.1A.2</strain>
        <strain evidence="58 111">1.H.M.1A.3</strain>
        <strain evidence="57 80">1.H.M.2.1</strain>
        <strain evidence="59 65">1.H.M.2.2</strain>
        <strain evidence="60 115">1.H.M.2.3</strain>
        <strain evidence="61 104">1.H.M.2.4</strain>
        <strain evidence="62 112">1.H.T.2.1</strain>
        <strain evidence="64 69">1.H.T.2.3</strain>
        <strain evidence="63 97">1.H.T.2.5</strain>
        <strain evidence="11">2.F.A.2.3</strain>
        <strain evidence="10 100">2.F.A.2.4</strain>
        <strain evidence="9 101">2.F.T.0.2</strain>
        <strain evidence="12 76">2.F.T.2.6</strain>
        <strain evidence="15 92">3.F.A.1A.1</strain>
        <strain evidence="13 68">3.F.A.1A.3</strain>
        <strain evidence="14 89">3.F.A.1B.1</strain>
        <strain evidence="17 99">3.F.A.2.12</strain>
        <strain evidence="18 103">3.F.A.2.3</strain>
        <strain evidence="16 79">3.F.A.2.5</strain>
        <strain evidence="21 82">3.F.A.2.6</strain>
        <strain evidence="19 85">3.F.A.2.7</strain>
        <strain evidence="20 81">3.F.T.1A.1</strain>
        <strain evidence="24 88">3.F.T.1A.2</strain>
        <strain evidence="22 98">3.F.T.1A.4</strain>
        <strain evidence="23 94">3.F.T.2.1</strain>
        <strain evidence="26">3.H.A.1A.1</strain>
        <strain evidence="27 78">3.H.A.1A.2</strain>
        <strain evidence="25 73">3.H.A.2.1</strain>
        <strain evidence="28 109">3.H.A.2.4</strain>
        <strain evidence="29 70">3.H.A.2.5</strain>
        <strain evidence="31 117">3.H.A.2.6</strain>
        <strain evidence="30 93">3.H.A.2.8</strain>
        <strain evidence="33 102">3.H.M.1A.1</strain>
        <strain evidence="32 96">3.H.M.1B.1</strain>
        <strain evidence="35 66">3.H.M.1B.2</strain>
        <strain evidence="34 86">3.H.M.1B.5</strain>
        <strain evidence="38 91">3.H.M.2.7</strain>
        <strain evidence="36 110">3.H.T.1A.1</strain>
        <strain evidence="37 116">3.H.T.1A.2</strain>
    </source>
</reference>
<evidence type="ECO:0000313" key="67">
    <source>
        <dbReference type="Proteomes" id="UP000033864"/>
    </source>
</evidence>
<dbReference type="EMBL" id="JJOR01000020">
    <property type="protein sequence ID" value="KKG08155.1"/>
    <property type="molecule type" value="Genomic_DNA"/>
</dbReference>
<dbReference type="EMBL" id="JJPO01000063">
    <property type="protein sequence ID" value="KKG74053.1"/>
    <property type="molecule type" value="Genomic_DNA"/>
</dbReference>
<dbReference type="EMBL" id="JJQR01000019">
    <property type="protein sequence ID" value="KKH78454.1"/>
    <property type="molecule type" value="Genomic_DNA"/>
</dbReference>
<dbReference type="EMBL" id="JJOS01000035">
    <property type="protein sequence ID" value="KKG04462.1"/>
    <property type="molecule type" value="Genomic_DNA"/>
</dbReference>
<dbReference type="Proteomes" id="UP000034142">
    <property type="component" value="Unassembled WGS sequence"/>
</dbReference>
<evidence type="ECO:0000313" key="22">
    <source>
        <dbReference type="EMBL" id="KKG59538.1"/>
    </source>
</evidence>
<dbReference type="EMBL" id="JJPE01000001">
    <property type="protein sequence ID" value="KKG48845.1"/>
    <property type="molecule type" value="Genomic_DNA"/>
</dbReference>
<dbReference type="PANTHER" id="PTHR43582">
    <property type="entry name" value="LINEARMYCIN RESISTANCE ATP-BINDING PROTEIN LNRL"/>
    <property type="match status" value="1"/>
</dbReference>
<evidence type="ECO:0000313" key="32">
    <source>
        <dbReference type="EMBL" id="KKG93011.1"/>
    </source>
</evidence>
<evidence type="ECO:0000313" key="104">
    <source>
        <dbReference type="Proteomes" id="UP000034668"/>
    </source>
</evidence>
<dbReference type="EMBL" id="JJPH01000042">
    <property type="protein sequence ID" value="KKG54119.1"/>
    <property type="molecule type" value="Genomic_DNA"/>
</dbReference>
<evidence type="ECO:0000313" key="78">
    <source>
        <dbReference type="Proteomes" id="UP000034074"/>
    </source>
</evidence>
<dbReference type="EMBL" id="JJPI01000045">
    <property type="protein sequence ID" value="KKG56030.1"/>
    <property type="molecule type" value="Genomic_DNA"/>
</dbReference>
<dbReference type="Proteomes" id="UP000034672">
    <property type="component" value="Unassembled WGS sequence"/>
</dbReference>
<evidence type="ECO:0000313" key="106">
    <source>
        <dbReference type="Proteomes" id="UP000034692"/>
    </source>
</evidence>
<evidence type="ECO:0000313" key="80">
    <source>
        <dbReference type="Proteomes" id="UP000034152"/>
    </source>
</evidence>
<dbReference type="EMBL" id="JJQW01000066">
    <property type="protein sequence ID" value="KKH88088.1"/>
    <property type="molecule type" value="Genomic_DNA"/>
</dbReference>
<evidence type="ECO:0000313" key="13">
    <source>
        <dbReference type="EMBL" id="KKG29405.1"/>
    </source>
</evidence>
<evidence type="ECO:0000313" key="11">
    <source>
        <dbReference type="EMBL" id="KKG08155.1"/>
    </source>
</evidence>
<dbReference type="Proteomes" id="UP000033987">
    <property type="component" value="Unassembled WGS sequence"/>
</dbReference>
<evidence type="ECO:0000313" key="31">
    <source>
        <dbReference type="EMBL" id="KKG89442.1"/>
    </source>
</evidence>
<dbReference type="Proteomes" id="UP000034820">
    <property type="component" value="Unassembled WGS sequence"/>
</dbReference>
<evidence type="ECO:0000313" key="98">
    <source>
        <dbReference type="Proteomes" id="UP000034566"/>
    </source>
</evidence>
<dbReference type="Gene3D" id="3.40.50.300">
    <property type="entry name" value="P-loop containing nucleotide triphosphate hydrolases"/>
    <property type="match status" value="1"/>
</dbReference>
<evidence type="ECO:0000313" key="81">
    <source>
        <dbReference type="Proteomes" id="UP000034188"/>
    </source>
</evidence>
<evidence type="ECO:0000313" key="54">
    <source>
        <dbReference type="EMBL" id="KKH66366.1"/>
    </source>
</evidence>
<dbReference type="EMBL" id="JJPV01000005">
    <property type="protein sequence ID" value="KKH03934.1"/>
    <property type="molecule type" value="Genomic_DNA"/>
</dbReference>
<dbReference type="Proteomes" id="UP000034950">
    <property type="component" value="Unassembled WGS sequence"/>
</dbReference>
<dbReference type="EMBL" id="JJPG01000008">
    <property type="protein sequence ID" value="KKG56295.1"/>
    <property type="molecule type" value="Genomic_DNA"/>
</dbReference>
<evidence type="ECO:0000313" key="72">
    <source>
        <dbReference type="Proteomes" id="UP000033987"/>
    </source>
</evidence>
<evidence type="ECO:0000313" key="64">
    <source>
        <dbReference type="EMBL" id="KKI02287.1"/>
    </source>
</evidence>
<dbReference type="EMBL" id="JJQP01000310">
    <property type="protein sequence ID" value="KKH60697.1"/>
    <property type="molecule type" value="Genomic_DNA"/>
</dbReference>
<evidence type="ECO:0000313" key="102">
    <source>
        <dbReference type="Proteomes" id="UP000034657"/>
    </source>
</evidence>
<evidence type="ECO:0000313" key="45">
    <source>
        <dbReference type="EMBL" id="KKH37178.1"/>
    </source>
</evidence>
<proteinExistence type="predicted"/>
<dbReference type="EMBL" id="JJQC01000077">
    <property type="protein sequence ID" value="KKH21618.1"/>
    <property type="molecule type" value="Genomic_DNA"/>
</dbReference>
<dbReference type="Proteomes" id="UP000034387">
    <property type="component" value="Unassembled WGS sequence"/>
</dbReference>
<evidence type="ECO:0000313" key="88">
    <source>
        <dbReference type="Proteomes" id="UP000034279"/>
    </source>
</evidence>
<evidence type="ECO:0000313" key="90">
    <source>
        <dbReference type="Proteomes" id="UP000034338"/>
    </source>
</evidence>
<dbReference type="Proteomes" id="UP000034188">
    <property type="component" value="Unassembled WGS sequence"/>
</dbReference>
<evidence type="ECO:0000313" key="24">
    <source>
        <dbReference type="EMBL" id="KKG65861.1"/>
    </source>
</evidence>
<dbReference type="GO" id="GO:0005886">
    <property type="term" value="C:plasma membrane"/>
    <property type="evidence" value="ECO:0007669"/>
    <property type="project" value="UniProtKB-SubCell"/>
</dbReference>
<evidence type="ECO:0000313" key="49">
    <source>
        <dbReference type="EMBL" id="KKH52048.1"/>
    </source>
</evidence>
<evidence type="ECO:0000313" key="82">
    <source>
        <dbReference type="Proteomes" id="UP000034195"/>
    </source>
</evidence>
<feature type="domain" description="ABC transporter" evidence="8">
    <location>
        <begin position="4"/>
        <end position="231"/>
    </location>
</feature>
<dbReference type="EMBL" id="JJPM01000158">
    <property type="protein sequence ID" value="KKG74962.1"/>
    <property type="molecule type" value="Genomic_DNA"/>
</dbReference>
<evidence type="ECO:0000313" key="79">
    <source>
        <dbReference type="Proteomes" id="UP000034151"/>
    </source>
</evidence>
<dbReference type="Proteomes" id="UP000034921">
    <property type="component" value="Unassembled WGS sequence"/>
</dbReference>
<dbReference type="EMBL" id="JJQI01000062">
    <property type="protein sequence ID" value="KKH39564.1"/>
    <property type="molecule type" value="Genomic_DNA"/>
</dbReference>
<evidence type="ECO:0000313" key="41">
    <source>
        <dbReference type="EMBL" id="KKH21618.1"/>
    </source>
</evidence>
<dbReference type="Proteomes" id="UP000034001">
    <property type="component" value="Unassembled WGS sequence"/>
</dbReference>
<dbReference type="Proteomes" id="UP000034758">
    <property type="component" value="Unassembled WGS sequence"/>
</dbReference>
<evidence type="ECO:0000313" key="89">
    <source>
        <dbReference type="Proteomes" id="UP000034298"/>
    </source>
</evidence>
<dbReference type="EMBL" id="JJPT01000038">
    <property type="protein sequence ID" value="KKG93678.1"/>
    <property type="molecule type" value="Genomic_DNA"/>
</dbReference>
<dbReference type="EMBL" id="JJPR01000027">
    <property type="protein sequence ID" value="KKG89442.1"/>
    <property type="molecule type" value="Genomic_DNA"/>
</dbReference>
<name>A0A0F8EIQ9_METMZ</name>
<dbReference type="EMBL" id="JJPZ01000153">
    <property type="protein sequence ID" value="KKH06772.1"/>
    <property type="molecule type" value="Genomic_DNA"/>
</dbReference>
<evidence type="ECO:0000313" key="27">
    <source>
        <dbReference type="EMBL" id="KKG75583.1"/>
    </source>
</evidence>
<dbReference type="PROSITE" id="PS00211">
    <property type="entry name" value="ABC_TRANSPORTER_1"/>
    <property type="match status" value="1"/>
</dbReference>
<dbReference type="EMBL" id="JJPQ01000035">
    <property type="protein sequence ID" value="KKG84648.1"/>
    <property type="molecule type" value="Genomic_DNA"/>
</dbReference>
<dbReference type="Proteomes" id="UP000034657">
    <property type="component" value="Unassembled WGS sequence"/>
</dbReference>
<dbReference type="Proteomes" id="UP000033835">
    <property type="component" value="Unassembled WGS sequence"/>
</dbReference>
<evidence type="ECO:0000313" key="113">
    <source>
        <dbReference type="Proteomes" id="UP000034921"/>
    </source>
</evidence>
<evidence type="ECO:0000313" key="107">
    <source>
        <dbReference type="Proteomes" id="UP000034733"/>
    </source>
</evidence>
<evidence type="ECO:0000313" key="19">
    <source>
        <dbReference type="EMBL" id="KKG54119.1"/>
    </source>
</evidence>
<evidence type="ECO:0000313" key="21">
    <source>
        <dbReference type="EMBL" id="KKG56295.1"/>
    </source>
</evidence>
<evidence type="ECO:0000313" key="59">
    <source>
        <dbReference type="EMBL" id="KKH84388.1"/>
    </source>
</evidence>
<evidence type="ECO:0000313" key="77">
    <source>
        <dbReference type="Proteomes" id="UP000034064"/>
    </source>
</evidence>
<dbReference type="EMBL" id="JJPD01000038">
    <property type="protein sequence ID" value="KKG44293.1"/>
    <property type="molecule type" value="Genomic_DNA"/>
</dbReference>
<dbReference type="Proteomes" id="UP000034872">
    <property type="component" value="Unassembled WGS sequence"/>
</dbReference>
<dbReference type="GO" id="GO:0005524">
    <property type="term" value="F:ATP binding"/>
    <property type="evidence" value="ECO:0007669"/>
    <property type="project" value="UniProtKB-KW"/>
</dbReference>
<evidence type="ECO:0000313" key="17">
    <source>
        <dbReference type="EMBL" id="KKG44293.1"/>
    </source>
</evidence>
<comment type="caution">
    <text evidence="16">The sequence shown here is derived from an EMBL/GenBank/DDBJ whole genome shotgun (WGS) entry which is preliminary data.</text>
</comment>
<evidence type="ECO:0000313" key="61">
    <source>
        <dbReference type="EMBL" id="KKH88752.1"/>
    </source>
</evidence>